<dbReference type="Gene3D" id="3.30.360.40">
    <property type="entry name" value="YwmB-like"/>
    <property type="match status" value="1"/>
</dbReference>
<dbReference type="InterPro" id="IPR036209">
    <property type="entry name" value="YwmB-like_sf"/>
</dbReference>
<feature type="chain" id="PRO_5040903924" evidence="1">
    <location>
        <begin position="25"/>
        <end position="240"/>
    </location>
</feature>
<dbReference type="EMBL" id="JAMQKC010000004">
    <property type="protein sequence ID" value="MDC3416727.1"/>
    <property type="molecule type" value="Genomic_DNA"/>
</dbReference>
<dbReference type="Proteomes" id="UP001145069">
    <property type="component" value="Unassembled WGS sequence"/>
</dbReference>
<accession>A0A9X3WC65</accession>
<keyword evidence="3" id="KW-1185">Reference proteome</keyword>
<dbReference type="AlphaFoldDB" id="A0A9X3WC65"/>
<evidence type="ECO:0000313" key="2">
    <source>
        <dbReference type="EMBL" id="MDC3416727.1"/>
    </source>
</evidence>
<gene>
    <name evidence="2" type="ORF">NC799_07325</name>
</gene>
<dbReference type="InterPro" id="IPR014794">
    <property type="entry name" value="DUF1779"/>
</dbReference>
<protein>
    <submittedName>
        <fullName evidence="2">YwmB family TATA-box binding protein</fullName>
    </submittedName>
</protein>
<sequence>MKKTRFILITTLLVYLIFSTFTTAAASSNQLQEVSEMASAVIEQDLTVNKWEVLVKEKVSKETAEKTIQWVENNQKDITYSEEDLGKIKKLIWNTQKSDGINESFIVVIPVEGNYDYQVMYKLTGNNWNKEMVKAQQSSISSTIDELFSGNMTKFSCLNTQPDGNIDSDVFTKKLLKKWNVQPLKQIQENDFVVLSGYTSHWQTAVPTADKPMNVQIAAREGLGGKTTLTIGTPIIVTEY</sequence>
<dbReference type="Gene3D" id="3.30.2030.10">
    <property type="entry name" value="YwmB-like"/>
    <property type="match status" value="1"/>
</dbReference>
<keyword evidence="1" id="KW-0732">Signal</keyword>
<reference evidence="2" key="1">
    <citation type="submission" date="2022-06" db="EMBL/GenBank/DDBJ databases">
        <title>Aquibacillus sp. a new bacterium isolated from soil saline samples.</title>
        <authorList>
            <person name="Galisteo C."/>
            <person name="De La Haba R."/>
            <person name="Sanchez-Porro C."/>
            <person name="Ventosa A."/>
        </authorList>
    </citation>
    <scope>NUCLEOTIDE SEQUENCE</scope>
    <source>
        <strain evidence="2">3ASR75-54</strain>
    </source>
</reference>
<dbReference type="Pfam" id="PF08680">
    <property type="entry name" value="DUF1779"/>
    <property type="match status" value="1"/>
</dbReference>
<proteinExistence type="predicted"/>
<evidence type="ECO:0000313" key="3">
    <source>
        <dbReference type="Proteomes" id="UP001145069"/>
    </source>
</evidence>
<name>A0A9X3WC65_9BACI</name>
<feature type="signal peptide" evidence="1">
    <location>
        <begin position="1"/>
        <end position="24"/>
    </location>
</feature>
<dbReference type="RefSeq" id="WP_272445738.1">
    <property type="nucleotide sequence ID" value="NZ_JAMQKC010000004.1"/>
</dbReference>
<comment type="caution">
    <text evidence="2">The sequence shown here is derived from an EMBL/GenBank/DDBJ whole genome shotgun (WGS) entry which is preliminary data.</text>
</comment>
<evidence type="ECO:0000256" key="1">
    <source>
        <dbReference type="SAM" id="SignalP"/>
    </source>
</evidence>
<organism evidence="2 3">
    <name type="scientific">Aquibacillus salsiterrae</name>
    <dbReference type="NCBI Taxonomy" id="2950439"/>
    <lineage>
        <taxon>Bacteria</taxon>
        <taxon>Bacillati</taxon>
        <taxon>Bacillota</taxon>
        <taxon>Bacilli</taxon>
        <taxon>Bacillales</taxon>
        <taxon>Bacillaceae</taxon>
        <taxon>Aquibacillus</taxon>
    </lineage>
</organism>
<dbReference type="SUPFAM" id="SSF143842">
    <property type="entry name" value="YwmB-like"/>
    <property type="match status" value="1"/>
</dbReference>